<sequence>MTLVSTVSPLDTSYIYYIVPASASLSIHMHVISSHPLPHSFSTLCAWFTSCSATATPWGCARVIVIAFWCNQELPSLDLTGQSTQHVLE</sequence>
<proteinExistence type="predicted"/>
<dbReference type="EMBL" id="ML739525">
    <property type="protein sequence ID" value="KAE8348375.1"/>
    <property type="molecule type" value="Genomic_DNA"/>
</dbReference>
<reference evidence="2" key="1">
    <citation type="submission" date="2019-04" db="EMBL/GenBank/DDBJ databases">
        <title>Friends and foes A comparative genomics studyof 23 Aspergillus species from section Flavi.</title>
        <authorList>
            <consortium name="DOE Joint Genome Institute"/>
            <person name="Kjaerbolling I."/>
            <person name="Vesth T."/>
            <person name="Frisvad J.C."/>
            <person name="Nybo J.L."/>
            <person name="Theobald S."/>
            <person name="Kildgaard S."/>
            <person name="Isbrandt T."/>
            <person name="Kuo A."/>
            <person name="Sato A."/>
            <person name="Lyhne E.K."/>
            <person name="Kogle M.E."/>
            <person name="Wiebenga A."/>
            <person name="Kun R.S."/>
            <person name="Lubbers R.J."/>
            <person name="Makela M.R."/>
            <person name="Barry K."/>
            <person name="Chovatia M."/>
            <person name="Clum A."/>
            <person name="Daum C."/>
            <person name="Haridas S."/>
            <person name="He G."/>
            <person name="LaButti K."/>
            <person name="Lipzen A."/>
            <person name="Mondo S."/>
            <person name="Riley R."/>
            <person name="Salamov A."/>
            <person name="Simmons B.A."/>
            <person name="Magnuson J.K."/>
            <person name="Henrissat B."/>
            <person name="Mortensen U.H."/>
            <person name="Larsen T.O."/>
            <person name="Devries R.P."/>
            <person name="Grigoriev I.V."/>
            <person name="Machida M."/>
            <person name="Baker S.E."/>
            <person name="Andersen M.R."/>
        </authorList>
    </citation>
    <scope>NUCLEOTIDE SEQUENCE [LARGE SCALE GENOMIC DNA]</scope>
    <source>
        <strain evidence="2">CBS 553.77</strain>
    </source>
</reference>
<evidence type="ECO:0000313" key="1">
    <source>
        <dbReference type="EMBL" id="KAE8348375.1"/>
    </source>
</evidence>
<organism evidence="1 2">
    <name type="scientific">Aspergillus coremiiformis</name>
    <dbReference type="NCBI Taxonomy" id="138285"/>
    <lineage>
        <taxon>Eukaryota</taxon>
        <taxon>Fungi</taxon>
        <taxon>Dikarya</taxon>
        <taxon>Ascomycota</taxon>
        <taxon>Pezizomycotina</taxon>
        <taxon>Eurotiomycetes</taxon>
        <taxon>Eurotiomycetidae</taxon>
        <taxon>Eurotiales</taxon>
        <taxon>Aspergillaceae</taxon>
        <taxon>Aspergillus</taxon>
        <taxon>Aspergillus subgen. Circumdati</taxon>
    </lineage>
</organism>
<evidence type="ECO:0000313" key="2">
    <source>
        <dbReference type="Proteomes" id="UP000327118"/>
    </source>
</evidence>
<gene>
    <name evidence="1" type="ORF">BDV28DRAFT_143627</name>
</gene>
<dbReference type="AlphaFoldDB" id="A0A5N6YS91"/>
<name>A0A5N6YS91_9EURO</name>
<accession>A0A5N6YS91</accession>
<protein>
    <submittedName>
        <fullName evidence="1">Uncharacterized protein</fullName>
    </submittedName>
</protein>
<dbReference type="Proteomes" id="UP000327118">
    <property type="component" value="Unassembled WGS sequence"/>
</dbReference>
<keyword evidence="2" id="KW-1185">Reference proteome</keyword>